<dbReference type="AlphaFoldDB" id="A0A0D9ZGN0"/>
<protein>
    <submittedName>
        <fullName evidence="2">Uncharacterized protein</fullName>
    </submittedName>
</protein>
<sequence length="86" mass="9360">MAVAKTSQALSHQSDPILTASHRRKRSASEEMQVMKIKLKPFVAPVLRPTQTASSGFAVTFVRPGSIANVSESPLPKGSVQFFFLM</sequence>
<name>A0A0D9ZGN0_9ORYZ</name>
<dbReference type="Proteomes" id="UP000026961">
    <property type="component" value="Chromosome 4"/>
</dbReference>
<evidence type="ECO:0000256" key="1">
    <source>
        <dbReference type="SAM" id="MobiDB-lite"/>
    </source>
</evidence>
<feature type="region of interest" description="Disordered" evidence="1">
    <location>
        <begin position="1"/>
        <end position="30"/>
    </location>
</feature>
<organism evidence="2">
    <name type="scientific">Oryza glumipatula</name>
    <dbReference type="NCBI Taxonomy" id="40148"/>
    <lineage>
        <taxon>Eukaryota</taxon>
        <taxon>Viridiplantae</taxon>
        <taxon>Streptophyta</taxon>
        <taxon>Embryophyta</taxon>
        <taxon>Tracheophyta</taxon>
        <taxon>Spermatophyta</taxon>
        <taxon>Magnoliopsida</taxon>
        <taxon>Liliopsida</taxon>
        <taxon>Poales</taxon>
        <taxon>Poaceae</taxon>
        <taxon>BOP clade</taxon>
        <taxon>Oryzoideae</taxon>
        <taxon>Oryzeae</taxon>
        <taxon>Oryzinae</taxon>
        <taxon>Oryza</taxon>
    </lineage>
</organism>
<keyword evidence="3" id="KW-1185">Reference proteome</keyword>
<accession>A0A0D9ZGN0</accession>
<reference evidence="2" key="2">
    <citation type="submission" date="2018-05" db="EMBL/GenBank/DDBJ databases">
        <title>OgluRS3 (Oryza glumaepatula Reference Sequence Version 3).</title>
        <authorList>
            <person name="Zhang J."/>
            <person name="Kudrna D."/>
            <person name="Lee S."/>
            <person name="Talag J."/>
            <person name="Welchert J."/>
            <person name="Wing R.A."/>
        </authorList>
    </citation>
    <scope>NUCLEOTIDE SEQUENCE [LARGE SCALE GENOMIC DNA]</scope>
</reference>
<dbReference type="Gramene" id="OGLUM04G01200.1">
    <property type="protein sequence ID" value="OGLUM04G01200.1"/>
    <property type="gene ID" value="OGLUM04G01200"/>
</dbReference>
<evidence type="ECO:0000313" key="3">
    <source>
        <dbReference type="Proteomes" id="UP000026961"/>
    </source>
</evidence>
<evidence type="ECO:0000313" key="2">
    <source>
        <dbReference type="EnsemblPlants" id="OGLUM04G01200.1"/>
    </source>
</evidence>
<proteinExistence type="predicted"/>
<feature type="compositionally biased region" description="Polar residues" evidence="1">
    <location>
        <begin position="1"/>
        <end position="16"/>
    </location>
</feature>
<reference evidence="2" key="1">
    <citation type="submission" date="2015-04" db="UniProtKB">
        <authorList>
            <consortium name="EnsemblPlants"/>
        </authorList>
    </citation>
    <scope>IDENTIFICATION</scope>
</reference>
<dbReference type="HOGENOM" id="CLU_175094_0_0_1"/>
<dbReference type="EnsemblPlants" id="OGLUM04G01200.1">
    <property type="protein sequence ID" value="OGLUM04G01200.1"/>
    <property type="gene ID" value="OGLUM04G01200"/>
</dbReference>